<dbReference type="STRING" id="1563681.BFP71_18915"/>
<proteinExistence type="predicted"/>
<dbReference type="OrthoDB" id="820429at2"/>
<evidence type="ECO:0000313" key="2">
    <source>
        <dbReference type="Proteomes" id="UP000095552"/>
    </source>
</evidence>
<keyword evidence="2" id="KW-1185">Reference proteome</keyword>
<protein>
    <recommendedName>
        <fullName evidence="3">6-bladed beta-propeller</fullName>
    </recommendedName>
</protein>
<organism evidence="1 2">
    <name type="scientific">Roseivirga misakiensis</name>
    <dbReference type="NCBI Taxonomy" id="1563681"/>
    <lineage>
        <taxon>Bacteria</taxon>
        <taxon>Pseudomonadati</taxon>
        <taxon>Bacteroidota</taxon>
        <taxon>Cytophagia</taxon>
        <taxon>Cytophagales</taxon>
        <taxon>Roseivirgaceae</taxon>
        <taxon>Roseivirga</taxon>
    </lineage>
</organism>
<dbReference type="Proteomes" id="UP000095552">
    <property type="component" value="Unassembled WGS sequence"/>
</dbReference>
<accession>A0A1E5T264</accession>
<dbReference type="PROSITE" id="PS51257">
    <property type="entry name" value="PROKAR_LIPOPROTEIN"/>
    <property type="match status" value="1"/>
</dbReference>
<dbReference type="InterPro" id="IPR011042">
    <property type="entry name" value="6-blade_b-propeller_TolB-like"/>
</dbReference>
<evidence type="ECO:0000313" key="1">
    <source>
        <dbReference type="EMBL" id="OEK05456.1"/>
    </source>
</evidence>
<sequence>MNRLKLLPVLFLYLALSCQDKKAEVITNDDSFRTYKIEMDAQKTDFLDQVESIEILGLEETSVSLLKPTALYFTHQDGVVVIDEDAGDVTSFNKLGEFVSHFNKKGRGPKEYAYMSSSNFRDGFIETFVYEGEKLMQFDLSGNFIQKIDFPYPMDDALFFDDGYLLGMGFPIGMDSVKHNLIMTDAQLKPTSYALPLNKPGGIPVTPPNNDFQLFNDKALFNPFWTDSIYQIKDGVVKPYVHFDFGDDWLWKEFPLTRNLDGKTMDAMNKSGKIWGYTMVYGEDRIEIEYTYSFEQPPRQGYIDKASGTFYHYEHKWIESERIPLVPIRFKGKKLISLVTPDAIEELVSAVGNDNTNLLGSVSLEQISESENPVLVWVNFK</sequence>
<dbReference type="AlphaFoldDB" id="A0A1E5T264"/>
<dbReference type="Gene3D" id="2.120.10.30">
    <property type="entry name" value="TolB, C-terminal domain"/>
    <property type="match status" value="1"/>
</dbReference>
<comment type="caution">
    <text evidence="1">The sequence shown here is derived from an EMBL/GenBank/DDBJ whole genome shotgun (WGS) entry which is preliminary data.</text>
</comment>
<dbReference type="EMBL" id="MDGQ01000005">
    <property type="protein sequence ID" value="OEK05456.1"/>
    <property type="molecule type" value="Genomic_DNA"/>
</dbReference>
<dbReference type="Pfam" id="PF17170">
    <property type="entry name" value="DUF5128"/>
    <property type="match status" value="1"/>
</dbReference>
<reference evidence="1 2" key="1">
    <citation type="submission" date="2016-08" db="EMBL/GenBank/DDBJ databases">
        <title>Draft genome of Fabibacter sp. strain SK-8.</title>
        <authorList>
            <person name="Wong S.-K."/>
            <person name="Hamasaki K."/>
            <person name="Yoshizawa S."/>
        </authorList>
    </citation>
    <scope>NUCLEOTIDE SEQUENCE [LARGE SCALE GENOMIC DNA]</scope>
    <source>
        <strain evidence="1 2">SK-8</strain>
    </source>
</reference>
<name>A0A1E5T264_9BACT</name>
<evidence type="ECO:0008006" key="3">
    <source>
        <dbReference type="Google" id="ProtNLM"/>
    </source>
</evidence>
<gene>
    <name evidence="1" type="ORF">BFP71_18915</name>
</gene>
<dbReference type="RefSeq" id="WP_069836960.1">
    <property type="nucleotide sequence ID" value="NZ_MDGQ01000005.1"/>
</dbReference>